<evidence type="ECO:0000256" key="4">
    <source>
        <dbReference type="ARBA" id="ARBA00022692"/>
    </source>
</evidence>
<comment type="similarity">
    <text evidence="2 7">Belongs to the sodium:solute symporter (SSF) (TC 2.A.21) family.</text>
</comment>
<keyword evidence="3" id="KW-0813">Transport</keyword>
<feature type="transmembrane region" description="Helical" evidence="8">
    <location>
        <begin position="227"/>
        <end position="249"/>
    </location>
</feature>
<keyword evidence="5 8" id="KW-1133">Transmembrane helix</keyword>
<name>A0ABU0PPP1_9MICC</name>
<evidence type="ECO:0000256" key="2">
    <source>
        <dbReference type="ARBA" id="ARBA00006434"/>
    </source>
</evidence>
<evidence type="ECO:0000313" key="9">
    <source>
        <dbReference type="EMBL" id="MDQ0675944.1"/>
    </source>
</evidence>
<comment type="subcellular location">
    <subcellularLocation>
        <location evidence="1">Membrane</location>
        <topology evidence="1">Multi-pass membrane protein</topology>
    </subcellularLocation>
</comment>
<evidence type="ECO:0000256" key="6">
    <source>
        <dbReference type="ARBA" id="ARBA00023136"/>
    </source>
</evidence>
<evidence type="ECO:0000256" key="8">
    <source>
        <dbReference type="SAM" id="Phobius"/>
    </source>
</evidence>
<feature type="transmembrane region" description="Helical" evidence="8">
    <location>
        <begin position="378"/>
        <end position="396"/>
    </location>
</feature>
<feature type="transmembrane region" description="Helical" evidence="8">
    <location>
        <begin position="118"/>
        <end position="142"/>
    </location>
</feature>
<dbReference type="EMBL" id="JAUSXB010000001">
    <property type="protein sequence ID" value="MDQ0675944.1"/>
    <property type="molecule type" value="Genomic_DNA"/>
</dbReference>
<feature type="transmembrane region" description="Helical" evidence="8">
    <location>
        <begin position="443"/>
        <end position="459"/>
    </location>
</feature>
<feature type="transmembrane region" description="Helical" evidence="8">
    <location>
        <begin position="191"/>
        <end position="221"/>
    </location>
</feature>
<evidence type="ECO:0000256" key="5">
    <source>
        <dbReference type="ARBA" id="ARBA00022989"/>
    </source>
</evidence>
<evidence type="ECO:0000256" key="3">
    <source>
        <dbReference type="ARBA" id="ARBA00022448"/>
    </source>
</evidence>
<feature type="transmembrane region" description="Helical" evidence="8">
    <location>
        <begin position="256"/>
        <end position="275"/>
    </location>
</feature>
<feature type="transmembrane region" description="Helical" evidence="8">
    <location>
        <begin position="148"/>
        <end position="170"/>
    </location>
</feature>
<accession>A0ABU0PPP1</accession>
<evidence type="ECO:0000256" key="7">
    <source>
        <dbReference type="RuleBase" id="RU362091"/>
    </source>
</evidence>
<feature type="transmembrane region" description="Helical" evidence="8">
    <location>
        <begin position="493"/>
        <end position="517"/>
    </location>
</feature>
<feature type="transmembrane region" description="Helical" evidence="8">
    <location>
        <begin position="78"/>
        <end position="97"/>
    </location>
</feature>
<evidence type="ECO:0000313" key="10">
    <source>
        <dbReference type="Proteomes" id="UP001236806"/>
    </source>
</evidence>
<sequence>MASRFCDASMAGVVSGTGFPLTVTTVTAYSLENICCLSGNNREPTLTPPCAAVSGFPSSRMPPRLPHSSKESNVDASVINIAIVVVYLLAMLAFGWWGKSRTRNNSDFLVAGRRLGPFLYTGTMAAVVLGGASTVGGVGLGYKFGISGMWLVVAIGSGVLLLSLLFAGTIQKLKIYTVSQMLTLRYGSRATEASGIVMLAYTLMLCATSTGAYATIFVVLFGWDRAIAIAVGGAIVLVYSTVGGMWSITLADQVQFVIKTVGIFFLMLPFTLNAAGGFDGIRSRVDESFFQIDGIGLQTIITYFVVYTLGLLIGQDIWQRVFTAKTPAVARWGGATAGIYCILYGVAGALIGMAASVALSDIKIAAKDDVYAEVAQNLLPLGIGGLVLAAAVAAMMSTASGALIAAATVARADVLPFVASWFGKDINTEDSDNPEHDVKANRIWVLVLGIIAIVIAIITKDVVAALTIAYDILVGGLLVAILGGLVWKRGTGAAAAASMAVGSVVTLGTMIILEINAKAPLDGIYANEPIYYGLLASAVVYVAVSLLTKPTDPEVMRNWQRRVSGQEAPEASPEAVPAA</sequence>
<keyword evidence="4 8" id="KW-0812">Transmembrane</keyword>
<dbReference type="CDD" id="cd11479">
    <property type="entry name" value="SLC5sbd_u3"/>
    <property type="match status" value="1"/>
</dbReference>
<protein>
    <submittedName>
        <fullName evidence="9">SSS family solute:Na+ symporter</fullName>
    </submittedName>
</protein>
<comment type="caution">
    <text evidence="9">The sequence shown here is derived from an EMBL/GenBank/DDBJ whole genome shotgun (WGS) entry which is preliminary data.</text>
</comment>
<dbReference type="PROSITE" id="PS50283">
    <property type="entry name" value="NA_SOLUT_SYMP_3"/>
    <property type="match status" value="1"/>
</dbReference>
<feature type="transmembrane region" description="Helical" evidence="8">
    <location>
        <begin position="335"/>
        <end position="358"/>
    </location>
</feature>
<gene>
    <name evidence="9" type="ORF">QFZ36_003505</name>
</gene>
<dbReference type="InterPro" id="IPR001734">
    <property type="entry name" value="Na/solute_symporter"/>
</dbReference>
<dbReference type="PANTHER" id="PTHR48086:SF7">
    <property type="entry name" value="SODIUM-SOLUTE SYMPORTER-RELATED"/>
    <property type="match status" value="1"/>
</dbReference>
<dbReference type="Pfam" id="PF00474">
    <property type="entry name" value="SSF"/>
    <property type="match status" value="1"/>
</dbReference>
<dbReference type="PANTHER" id="PTHR48086">
    <property type="entry name" value="SODIUM/PROLINE SYMPORTER-RELATED"/>
    <property type="match status" value="1"/>
</dbReference>
<feature type="transmembrane region" description="Helical" evidence="8">
    <location>
        <begin position="466"/>
        <end position="487"/>
    </location>
</feature>
<proteinExistence type="inferred from homology"/>
<dbReference type="Proteomes" id="UP001236806">
    <property type="component" value="Unassembled WGS sequence"/>
</dbReference>
<keyword evidence="10" id="KW-1185">Reference proteome</keyword>
<feature type="transmembrane region" description="Helical" evidence="8">
    <location>
        <begin position="529"/>
        <end position="548"/>
    </location>
</feature>
<dbReference type="InterPro" id="IPR038377">
    <property type="entry name" value="Na/Glc_symporter_sf"/>
</dbReference>
<keyword evidence="6 8" id="KW-0472">Membrane</keyword>
<organism evidence="9 10">
    <name type="scientific">Pseudarthrobacter siccitolerans</name>
    <dbReference type="NCBI Taxonomy" id="861266"/>
    <lineage>
        <taxon>Bacteria</taxon>
        <taxon>Bacillati</taxon>
        <taxon>Actinomycetota</taxon>
        <taxon>Actinomycetes</taxon>
        <taxon>Micrococcales</taxon>
        <taxon>Micrococcaceae</taxon>
        <taxon>Pseudarthrobacter</taxon>
    </lineage>
</organism>
<dbReference type="InterPro" id="IPR050277">
    <property type="entry name" value="Sodium:Solute_Symporter"/>
</dbReference>
<feature type="transmembrane region" description="Helical" evidence="8">
    <location>
        <begin position="295"/>
        <end position="314"/>
    </location>
</feature>
<dbReference type="Gene3D" id="1.20.1730.10">
    <property type="entry name" value="Sodium/glucose cotransporter"/>
    <property type="match status" value="1"/>
</dbReference>
<evidence type="ECO:0000256" key="1">
    <source>
        <dbReference type="ARBA" id="ARBA00004141"/>
    </source>
</evidence>
<reference evidence="9 10" key="1">
    <citation type="submission" date="2023-07" db="EMBL/GenBank/DDBJ databases">
        <title>Comparative genomics of wheat-associated soil bacteria to identify genetic determinants of phenazine resistance.</title>
        <authorList>
            <person name="Mouncey N."/>
        </authorList>
    </citation>
    <scope>NUCLEOTIDE SEQUENCE [LARGE SCALE GENOMIC DNA]</scope>
    <source>
        <strain evidence="9 10">W1I3</strain>
    </source>
</reference>